<evidence type="ECO:0000256" key="9">
    <source>
        <dbReference type="ARBA" id="ARBA00024687"/>
    </source>
</evidence>
<dbReference type="Proteomes" id="UP001251528">
    <property type="component" value="Unassembled WGS sequence"/>
</dbReference>
<dbReference type="Pfam" id="PF12932">
    <property type="entry name" value="Sec16"/>
    <property type="match status" value="1"/>
</dbReference>
<feature type="compositionally biased region" description="Polar residues" evidence="11">
    <location>
        <begin position="868"/>
        <end position="878"/>
    </location>
</feature>
<dbReference type="CDD" id="cd09233">
    <property type="entry name" value="ACE1-Sec16-like"/>
    <property type="match status" value="1"/>
</dbReference>
<feature type="compositionally biased region" description="Polar residues" evidence="11">
    <location>
        <begin position="919"/>
        <end position="932"/>
    </location>
</feature>
<feature type="domain" description="Sec16 Sec23-binding" evidence="12">
    <location>
        <begin position="1205"/>
        <end position="1505"/>
    </location>
</feature>
<dbReference type="GO" id="GO:0016192">
    <property type="term" value="P:vesicle-mediated transport"/>
    <property type="evidence" value="ECO:0007669"/>
    <property type="project" value="UniProtKB-KW"/>
</dbReference>
<feature type="compositionally biased region" description="Acidic residues" evidence="11">
    <location>
        <begin position="349"/>
        <end position="359"/>
    </location>
</feature>
<feature type="compositionally biased region" description="Polar residues" evidence="11">
    <location>
        <begin position="1526"/>
        <end position="1539"/>
    </location>
</feature>
<comment type="similarity">
    <text evidence="2 10">Belongs to the SEC16 family.</text>
</comment>
<accession>A0AAJ0CL57</accession>
<evidence type="ECO:0000256" key="6">
    <source>
        <dbReference type="ARBA" id="ARBA00022927"/>
    </source>
</evidence>
<feature type="compositionally biased region" description="Low complexity" evidence="11">
    <location>
        <begin position="1652"/>
        <end position="1665"/>
    </location>
</feature>
<dbReference type="FunFam" id="1.25.40.1030:FF:000008">
    <property type="entry name" value="Protein transport protein sec16"/>
    <property type="match status" value="1"/>
</dbReference>
<feature type="compositionally biased region" description="Pro residues" evidence="11">
    <location>
        <begin position="677"/>
        <end position="713"/>
    </location>
</feature>
<dbReference type="PANTHER" id="PTHR13402">
    <property type="entry name" value="RGPR-RELATED"/>
    <property type="match status" value="1"/>
</dbReference>
<evidence type="ECO:0000256" key="5">
    <source>
        <dbReference type="ARBA" id="ARBA00022892"/>
    </source>
</evidence>
<proteinExistence type="inferred from homology"/>
<dbReference type="GO" id="GO:0070971">
    <property type="term" value="C:endoplasmic reticulum exit site"/>
    <property type="evidence" value="ECO:0007669"/>
    <property type="project" value="TreeGrafter"/>
</dbReference>
<organism evidence="15 16">
    <name type="scientific">Conoideocrella luteorostrata</name>
    <dbReference type="NCBI Taxonomy" id="1105319"/>
    <lineage>
        <taxon>Eukaryota</taxon>
        <taxon>Fungi</taxon>
        <taxon>Dikarya</taxon>
        <taxon>Ascomycota</taxon>
        <taxon>Pezizomycotina</taxon>
        <taxon>Sordariomycetes</taxon>
        <taxon>Hypocreomycetidae</taxon>
        <taxon>Hypocreales</taxon>
        <taxon>Clavicipitaceae</taxon>
        <taxon>Conoideocrella</taxon>
    </lineage>
</organism>
<protein>
    <recommendedName>
        <fullName evidence="10">Protein transport protein sec16</fullName>
    </recommendedName>
</protein>
<reference evidence="15" key="1">
    <citation type="submission" date="2023-06" db="EMBL/GenBank/DDBJ databases">
        <title>Conoideocrella luteorostrata (Hypocreales: Clavicipitaceae), a potential biocontrol fungus for elongate hemlock scale in United States Christmas tree production areas.</title>
        <authorList>
            <person name="Barrett H."/>
            <person name="Lovett B."/>
            <person name="Macias A.M."/>
            <person name="Stajich J.E."/>
            <person name="Kasson M.T."/>
        </authorList>
    </citation>
    <scope>NUCLEOTIDE SEQUENCE</scope>
    <source>
        <strain evidence="15">ARSEF 14590</strain>
    </source>
</reference>
<evidence type="ECO:0000256" key="8">
    <source>
        <dbReference type="ARBA" id="ARBA00023136"/>
    </source>
</evidence>
<keyword evidence="3 10" id="KW-0813">Transport</keyword>
<keyword evidence="6 10" id="KW-0653">Protein transport</keyword>
<evidence type="ECO:0000256" key="2">
    <source>
        <dbReference type="ARBA" id="ARBA00005927"/>
    </source>
</evidence>
<dbReference type="InterPro" id="IPR024468">
    <property type="entry name" value="Sec16_N"/>
</dbReference>
<feature type="compositionally biased region" description="Acidic residues" evidence="11">
    <location>
        <begin position="471"/>
        <end position="483"/>
    </location>
</feature>
<evidence type="ECO:0000256" key="7">
    <source>
        <dbReference type="ARBA" id="ARBA00023006"/>
    </source>
</evidence>
<feature type="compositionally biased region" description="Acidic residues" evidence="11">
    <location>
        <begin position="858"/>
        <end position="867"/>
    </location>
</feature>
<feature type="domain" description="Sec16 N-terminal" evidence="14">
    <location>
        <begin position="315"/>
        <end position="512"/>
    </location>
</feature>
<feature type="compositionally biased region" description="Gly residues" evidence="11">
    <location>
        <begin position="1791"/>
        <end position="1802"/>
    </location>
</feature>
<dbReference type="GO" id="GO:0006914">
    <property type="term" value="P:autophagy"/>
    <property type="evidence" value="ECO:0007669"/>
    <property type="project" value="UniProtKB-KW"/>
</dbReference>
<gene>
    <name evidence="15" type="primary">SEC16</name>
    <name evidence="15" type="ORF">QQS21_007379</name>
</gene>
<feature type="compositionally biased region" description="Low complexity" evidence="11">
    <location>
        <begin position="714"/>
        <end position="728"/>
    </location>
</feature>
<dbReference type="InterPro" id="IPR024340">
    <property type="entry name" value="Sec16_CCD"/>
</dbReference>
<feature type="compositionally biased region" description="Polar residues" evidence="11">
    <location>
        <begin position="1887"/>
        <end position="1902"/>
    </location>
</feature>
<feature type="compositionally biased region" description="Low complexity" evidence="11">
    <location>
        <begin position="782"/>
        <end position="797"/>
    </location>
</feature>
<keyword evidence="16" id="KW-1185">Reference proteome</keyword>
<keyword evidence="4 10" id="KW-0256">Endoplasmic reticulum</keyword>
<comment type="subcellular location">
    <subcellularLocation>
        <location evidence="1">Endoplasmic reticulum membrane</location>
        <topology evidence="1">Peripheral membrane protein</topology>
        <orientation evidence="1">Cytoplasmic side</orientation>
    </subcellularLocation>
</comment>
<evidence type="ECO:0000313" key="15">
    <source>
        <dbReference type="EMBL" id="KAK2594880.1"/>
    </source>
</evidence>
<evidence type="ECO:0000256" key="4">
    <source>
        <dbReference type="ARBA" id="ARBA00022824"/>
    </source>
</evidence>
<feature type="region of interest" description="Disordered" evidence="11">
    <location>
        <begin position="1501"/>
        <end position="1546"/>
    </location>
</feature>
<dbReference type="GO" id="GO:0070973">
    <property type="term" value="P:protein localization to endoplasmic reticulum exit site"/>
    <property type="evidence" value="ECO:0007669"/>
    <property type="project" value="TreeGrafter"/>
</dbReference>
<feature type="compositionally biased region" description="Polar residues" evidence="11">
    <location>
        <begin position="585"/>
        <end position="618"/>
    </location>
</feature>
<keyword evidence="5 10" id="KW-0931">ER-Golgi transport</keyword>
<dbReference type="EMBL" id="JASWJB010000151">
    <property type="protein sequence ID" value="KAK2594880.1"/>
    <property type="molecule type" value="Genomic_DNA"/>
</dbReference>
<keyword evidence="7 10" id="KW-0072">Autophagy</keyword>
<dbReference type="PANTHER" id="PTHR13402:SF6">
    <property type="entry name" value="SECRETORY 16, ISOFORM I"/>
    <property type="match status" value="1"/>
</dbReference>
<dbReference type="Pfam" id="PF12931">
    <property type="entry name" value="TPR_Sec16"/>
    <property type="match status" value="1"/>
</dbReference>
<feature type="compositionally biased region" description="Basic and acidic residues" evidence="11">
    <location>
        <begin position="165"/>
        <end position="179"/>
    </location>
</feature>
<feature type="region of interest" description="Disordered" evidence="11">
    <location>
        <begin position="159"/>
        <end position="192"/>
    </location>
</feature>
<sequence length="1970" mass="209516">MVNEPTSSWHPALMPNSVADIVTQAPKAVDSTIHSSTNVEKYEPADGWPDQIDEDITDAWLISEGTEPTEPIEVSQPTQPSPPIEVQNEFSQPHIVAHEASTGQDSPENVWLTNGDEIEGGAWLSQEEAAHEPSVKDPEPTAERSQILSYDESVEKQVAGEFTEPEVKEENAAEVKTEAPHPSIAQHSSSMSFARTVSHEISFADDDDGEYGLGRADNDAFSFMPLSDRTNSFPAVPPMTSESETHDDLLLPSNQALNVMEEDEKEAEIEEEEYLMRSPEGDSSASWQGHGVVRPHHAASRSIGGEIEEATATAEEARFEEGLPLIPHSDTAAVEEAAEKRVESKIDPFGEEDGNEDDFFGGCQTIGAPNDHESGVKPLERKSTFQVMEAMGDGGSLTRKSTVNETIEEHADEAAEGVALGLSEDDKTVPATEDLASKWEQAFGEDDNDDFLLDDSTAEDKDIDATAFLGSDDEGLLDDDVDGPDSTAVAAQLRQSAPNPHTPASMIPQQTASYMPDVSGHGAGTGQTYGYGQQPPAQFGQTPQPLRPGPAKTQSFADKSKDGYSSPYDLPTDLVKTVKPRKRSSLQQLPVETSPTHPGNANMYSSGQAPPSTFKPSNSSAPPVSGSQQSPPPSQKTATPALRSKGSFFEELPMSSKPRPASRQSQRAQSPGQYIPTGPPQQAPPPPMSHTVPPPPASQVVPPPASHTAPPPVTVASQAPPSAAQQPSEETRTPPGITNLVAPPRSNPYATLQSQPATTTPLSGNSSRYSPVPPGQQGGGVPISSRYSPASSAGSRPNSSYGAGPPHNILPHLPRTSSPLAHFETSGAADGQPYDRRASSSFEPRLNRVSSLPPTREVDEEEDEEEQTLSPGSRSLSASHAIPPTPKHTESRYSPAAPDAAARNTSPLPSVGSAPVATLSPSKSTNFNYNPQTPAPAHMPFAQPPRAQTLSPSAMHTDGKKGSRTVEYVPQPQPQPSTSHPPLIPGMTKLAQTTQPAHAPTSRTRGQSLTNMIPPTDGRENDPLGRWRGAPIMAWGVGGLFVTSFPKSIPRYAMGQTTPVTIRAVGEVKVQNIKDLDPLQDRLSKFPGPLKGKSRKKEAVAWLSAGIEALEKEIPDVSFHSQLSLEAKRSVERLLLWKLLRVFIEHDGVLEGTPAVEKAVREVLAPEIVSEGAPLFTATEATGSASSSMKADGVDWSAAEKIRLDLLKGDRETAVWAAVDKRLWGHAMIISQTVSPELYKQVAQEFVRKEVNYPGHNNESLAALYKILSGNYDDCVDELVPSHARAGLQLVSTETSSGPTKDAMDGLDKWRETLTLVLSNRSSDDIRGLNALGKLLSSYGRAEAAHICFIFSRSLSVFGGLDDYNSDFVLVGSDHRQQSNQFAKETEALQLSEIYEYGLTLGSGVAAAAGAPHLAAYKLQHAVTLAEYGFRDKALQYCDAIASAIIAQTRRSPYHHPILEASVEDFLTRLKQTPKEAGSSWISKPTMGKVSDSMWNRFNKFVSGDEDGNGNAGSDGDNGPFARIASSPNISRPPSTSNFDMYGSSPGYQPTAGAPIVGGHTASRYAPAPTASYPNANASASPHSLTASAQYTAASATARTSQEYTGYNEPSYPGGTAVSAQPSGYQPAGYLDPAAVSAYHTVEAAAPGHMEPAPMSTSSPHASSSGYQPYGLQESPDIHPQQTDANQGGYQPSPYGYEPPQVGSAPTIAHSQQEGGSSGYEPPSLQPATDEDDAIKPKKKSFMDDDDDDIPALRKPQDRSKSDKDRENEEMFRKAAEEDAKRAAAAAGAKKGWGFGGWFGGGKKGDGNIGEPTPGKPIKAKLGEQSSFFYDPDLGRWVNKKPGAENVEAKRATPPPPRGMTRSVSGTPPPVAGRSSVPPTGLPPRSNPGNLSTAQSMDNLTSGAPPAGMPRSVSSSGFGSGPPSTGPPSRPATSMSNASSIDDLLGAPAPRKAGQKKARKSGRYVDVMAK</sequence>
<evidence type="ECO:0000256" key="10">
    <source>
        <dbReference type="RuleBase" id="RU364101"/>
    </source>
</evidence>
<evidence type="ECO:0000256" key="11">
    <source>
        <dbReference type="SAM" id="MobiDB-lite"/>
    </source>
</evidence>
<name>A0AAJ0CL57_9HYPO</name>
<feature type="compositionally biased region" description="Basic residues" evidence="11">
    <location>
        <begin position="1953"/>
        <end position="1962"/>
    </location>
</feature>
<dbReference type="Pfam" id="PF12935">
    <property type="entry name" value="Sec16_N"/>
    <property type="match status" value="1"/>
</dbReference>
<dbReference type="GO" id="GO:0015031">
    <property type="term" value="P:protein transport"/>
    <property type="evidence" value="ECO:0007669"/>
    <property type="project" value="UniProtKB-KW"/>
</dbReference>
<evidence type="ECO:0000256" key="3">
    <source>
        <dbReference type="ARBA" id="ARBA00022448"/>
    </source>
</evidence>
<feature type="compositionally biased region" description="Polar residues" evidence="11">
    <location>
        <begin position="1680"/>
        <end position="1690"/>
    </location>
</feature>
<feature type="region of interest" description="Disordered" evidence="11">
    <location>
        <begin position="1648"/>
        <end position="1970"/>
    </location>
</feature>
<feature type="domain" description="Sec16 central conserved" evidence="13">
    <location>
        <begin position="1030"/>
        <end position="1148"/>
    </location>
</feature>
<dbReference type="GO" id="GO:0007030">
    <property type="term" value="P:Golgi organization"/>
    <property type="evidence" value="ECO:0007669"/>
    <property type="project" value="TreeGrafter"/>
</dbReference>
<evidence type="ECO:0000259" key="12">
    <source>
        <dbReference type="Pfam" id="PF12931"/>
    </source>
</evidence>
<feature type="compositionally biased region" description="Low complexity" evidence="11">
    <location>
        <begin position="619"/>
        <end position="641"/>
    </location>
</feature>
<comment type="function">
    <text evidence="9 10">Involved in the initiation of assembly of the COPII coat required for the formation of transport vesicles from the endoplasmic reticulum (ER) and the selection of cargo molecules. Also involved in autophagy.</text>
</comment>
<feature type="region of interest" description="Disordered" evidence="11">
    <location>
        <begin position="337"/>
        <end position="378"/>
    </location>
</feature>
<dbReference type="GO" id="GO:0012507">
    <property type="term" value="C:ER to Golgi transport vesicle membrane"/>
    <property type="evidence" value="ECO:0007669"/>
    <property type="project" value="TreeGrafter"/>
</dbReference>
<comment type="caution">
    <text evidence="15">The sequence shown here is derived from an EMBL/GenBank/DDBJ whole genome shotgun (WGS) entry which is preliminary data.</text>
</comment>
<feature type="compositionally biased region" description="Low complexity" evidence="11">
    <location>
        <begin position="1910"/>
        <end position="1923"/>
    </location>
</feature>
<feature type="compositionally biased region" description="Polar residues" evidence="11">
    <location>
        <begin position="748"/>
        <end position="769"/>
    </location>
</feature>
<evidence type="ECO:0000259" key="14">
    <source>
        <dbReference type="Pfam" id="PF12935"/>
    </source>
</evidence>
<feature type="compositionally biased region" description="Basic and acidic residues" evidence="11">
    <location>
        <begin position="1751"/>
        <end position="1782"/>
    </location>
</feature>
<dbReference type="GO" id="GO:0005789">
    <property type="term" value="C:endoplasmic reticulum membrane"/>
    <property type="evidence" value="ECO:0007669"/>
    <property type="project" value="UniProtKB-SubCell"/>
</dbReference>
<feature type="compositionally biased region" description="Polar residues" evidence="11">
    <location>
        <begin position="990"/>
        <end position="1013"/>
    </location>
</feature>
<evidence type="ECO:0000256" key="1">
    <source>
        <dbReference type="ARBA" id="ARBA00004397"/>
    </source>
</evidence>
<dbReference type="Gene3D" id="1.25.40.1030">
    <property type="match status" value="1"/>
</dbReference>
<dbReference type="InterPro" id="IPR024298">
    <property type="entry name" value="Sec16_Sec23-bd"/>
</dbReference>
<feature type="compositionally biased region" description="Polar residues" evidence="11">
    <location>
        <begin position="662"/>
        <end position="672"/>
    </location>
</feature>
<feature type="region of interest" description="Disordered" evidence="11">
    <location>
        <begin position="467"/>
        <end position="1023"/>
    </location>
</feature>
<evidence type="ECO:0000313" key="16">
    <source>
        <dbReference type="Proteomes" id="UP001251528"/>
    </source>
</evidence>
<evidence type="ECO:0000259" key="13">
    <source>
        <dbReference type="Pfam" id="PF12932"/>
    </source>
</evidence>
<keyword evidence="8 10" id="KW-0472">Membrane</keyword>
<feature type="compositionally biased region" description="Basic and acidic residues" evidence="11">
    <location>
        <begin position="337"/>
        <end position="348"/>
    </location>
</feature>
<feature type="region of interest" description="Disordered" evidence="11">
    <location>
        <begin position="31"/>
        <end position="51"/>
    </location>
</feature>